<reference evidence="2" key="1">
    <citation type="submission" date="2020-03" db="EMBL/GenBank/DDBJ databases">
        <authorList>
            <person name="Weist P."/>
        </authorList>
    </citation>
    <scope>NUCLEOTIDE SEQUENCE</scope>
</reference>
<organism evidence="2 3">
    <name type="scientific">Pleuronectes platessa</name>
    <name type="common">European plaice</name>
    <dbReference type="NCBI Taxonomy" id="8262"/>
    <lineage>
        <taxon>Eukaryota</taxon>
        <taxon>Metazoa</taxon>
        <taxon>Chordata</taxon>
        <taxon>Craniata</taxon>
        <taxon>Vertebrata</taxon>
        <taxon>Euteleostomi</taxon>
        <taxon>Actinopterygii</taxon>
        <taxon>Neopterygii</taxon>
        <taxon>Teleostei</taxon>
        <taxon>Neoteleostei</taxon>
        <taxon>Acanthomorphata</taxon>
        <taxon>Carangaria</taxon>
        <taxon>Pleuronectiformes</taxon>
        <taxon>Pleuronectoidei</taxon>
        <taxon>Pleuronectidae</taxon>
        <taxon>Pleuronectes</taxon>
    </lineage>
</organism>
<name>A0A9N7Z054_PLEPL</name>
<dbReference type="AlphaFoldDB" id="A0A9N7Z054"/>
<protein>
    <submittedName>
        <fullName evidence="2">Uncharacterized protein</fullName>
    </submittedName>
</protein>
<dbReference type="Proteomes" id="UP001153269">
    <property type="component" value="Unassembled WGS sequence"/>
</dbReference>
<feature type="region of interest" description="Disordered" evidence="1">
    <location>
        <begin position="1"/>
        <end position="40"/>
    </location>
</feature>
<proteinExistence type="predicted"/>
<evidence type="ECO:0000313" key="2">
    <source>
        <dbReference type="EMBL" id="CAB1450838.1"/>
    </source>
</evidence>
<feature type="region of interest" description="Disordered" evidence="1">
    <location>
        <begin position="81"/>
        <end position="113"/>
    </location>
</feature>
<evidence type="ECO:0000313" key="3">
    <source>
        <dbReference type="Proteomes" id="UP001153269"/>
    </source>
</evidence>
<dbReference type="EMBL" id="CADEAL010004069">
    <property type="protein sequence ID" value="CAB1450838.1"/>
    <property type="molecule type" value="Genomic_DNA"/>
</dbReference>
<sequence>MSLTWTDHSLHRGCQSGPRAGSLWFQSEPDSGGGNRLERAGGSKGMICAMDEFTPAPAETIGLADSKTKPEISSCPFHSVSTLHLHTPPELRTGTQKHTPHHGAPPPRSPPVL</sequence>
<gene>
    <name evidence="2" type="ORF">PLEPLA_LOCUS38530</name>
</gene>
<feature type="compositionally biased region" description="Pro residues" evidence="1">
    <location>
        <begin position="103"/>
        <end position="113"/>
    </location>
</feature>
<evidence type="ECO:0000256" key="1">
    <source>
        <dbReference type="SAM" id="MobiDB-lite"/>
    </source>
</evidence>
<comment type="caution">
    <text evidence="2">The sequence shown here is derived from an EMBL/GenBank/DDBJ whole genome shotgun (WGS) entry which is preliminary data.</text>
</comment>
<keyword evidence="3" id="KW-1185">Reference proteome</keyword>
<accession>A0A9N7Z054</accession>